<sequence length="669" mass="77139">MSAANVQLLKDMGFAESIALEALKYTNDNPDAAVTFIMDGSLPETMTAAPSAPPPPPPPRPSTGNVQTEGYTHIEPGILDEIQNIHSSVHQESYNLSPEHIEYVSGQRLSKSQEQQHTHDGIPLQQEYDVFDDVTRYKNYNPQHVPSVIMPLTNGYYENYITSLIIVLYQVPEFRFKILSCQFEDLGFAEDWFRGNRVVIDPHVYKKEINGKVHDLRFLLELQRLFIFLDNDKSSRFFASVKQFILNIPAKIFHDQENLSDIISATFEWLCMELKVIDIDIDSLLKSTTKNAGSHNLQDHYSFPVELELLKFDIYQTFYEQIWNPYENCYNLCFQDLSDILTFVIQQDNDVSSSNGSHTGIRLSERFYPGVFTEHYGQIFKELTLQQQKLKESISKKKNQVLKFKSHNGKRVSGFLSATDDFFQSEGLMELSDELKAIQEKITHKEHTLNEKIARYADEIDHRCPSNIKNIMGYADELNLPAPESYLLISVIISDIAYAFLKRDKSTNTNKWTYVEFNSPRVPGHNFEVRDIDFESLRTHIRKLTNVNNLREPIVIVYGKESQFNHQVTSENYYPALTDFADFDEANLENQVTSELPDYEDSESEADLIDLEEGEEQEEGEEESPVSNAVESKKIEISEVEPEVTQEQFDFDEDDLEICEDEEKKDTDK</sequence>
<dbReference type="PROSITE" id="PS50030">
    <property type="entry name" value="UBA"/>
    <property type="match status" value="1"/>
</dbReference>
<feature type="compositionally biased region" description="Pro residues" evidence="1">
    <location>
        <begin position="51"/>
        <end position="61"/>
    </location>
</feature>
<reference evidence="3" key="1">
    <citation type="journal article" date="2021" name="Open Biol.">
        <title>Shared evolutionary footprints suggest mitochondrial oxidative damage underlies multiple complex I losses in fungi.</title>
        <authorList>
            <person name="Schikora-Tamarit M.A."/>
            <person name="Marcet-Houben M."/>
            <person name="Nosek J."/>
            <person name="Gabaldon T."/>
        </authorList>
    </citation>
    <scope>NUCLEOTIDE SEQUENCE</scope>
    <source>
        <strain evidence="3">CBS2887</strain>
    </source>
</reference>
<dbReference type="Gene3D" id="1.10.8.10">
    <property type="entry name" value="DNA helicase RuvA subunit, C-terminal domain"/>
    <property type="match status" value="1"/>
</dbReference>
<dbReference type="EMBL" id="JAEUBG010002471">
    <property type="protein sequence ID" value="KAH3684459.1"/>
    <property type="molecule type" value="Genomic_DNA"/>
</dbReference>
<dbReference type="SMART" id="SM00165">
    <property type="entry name" value="UBA"/>
    <property type="match status" value="1"/>
</dbReference>
<feature type="domain" description="UBA" evidence="2">
    <location>
        <begin position="1"/>
        <end position="40"/>
    </location>
</feature>
<reference evidence="3" key="2">
    <citation type="submission" date="2021-01" db="EMBL/GenBank/DDBJ databases">
        <authorList>
            <person name="Schikora-Tamarit M.A."/>
        </authorList>
    </citation>
    <scope>NUCLEOTIDE SEQUENCE</scope>
    <source>
        <strain evidence="3">CBS2887</strain>
    </source>
</reference>
<evidence type="ECO:0000313" key="4">
    <source>
        <dbReference type="Proteomes" id="UP000774326"/>
    </source>
</evidence>
<proteinExistence type="predicted"/>
<dbReference type="PANTHER" id="PTHR39597:SF1">
    <property type="entry name" value="UBA DOMAIN-CONTAINING PROTEIN RUP1"/>
    <property type="match status" value="1"/>
</dbReference>
<dbReference type="AlphaFoldDB" id="A0A9P8Q7S3"/>
<dbReference type="SUPFAM" id="SSF46934">
    <property type="entry name" value="UBA-like"/>
    <property type="match status" value="1"/>
</dbReference>
<keyword evidence="4" id="KW-1185">Reference proteome</keyword>
<gene>
    <name evidence="3" type="ORF">WICPIJ_004553</name>
</gene>
<accession>A0A9P8Q7S3</accession>
<dbReference type="GO" id="GO:0016579">
    <property type="term" value="P:protein deubiquitination"/>
    <property type="evidence" value="ECO:0007669"/>
    <property type="project" value="TreeGrafter"/>
</dbReference>
<protein>
    <recommendedName>
        <fullName evidence="2">UBA domain-containing protein</fullName>
    </recommendedName>
</protein>
<dbReference type="PANTHER" id="PTHR39597">
    <property type="entry name" value="UBA DOMAIN-CONTAINING PROTEIN RUP1"/>
    <property type="match status" value="1"/>
</dbReference>
<dbReference type="InterPro" id="IPR009060">
    <property type="entry name" value="UBA-like_sf"/>
</dbReference>
<feature type="region of interest" description="Disordered" evidence="1">
    <location>
        <begin position="595"/>
        <end position="669"/>
    </location>
</feature>
<evidence type="ECO:0000313" key="3">
    <source>
        <dbReference type="EMBL" id="KAH3684459.1"/>
    </source>
</evidence>
<name>A0A9P8Q7S3_WICPI</name>
<dbReference type="Proteomes" id="UP000774326">
    <property type="component" value="Unassembled WGS sequence"/>
</dbReference>
<feature type="region of interest" description="Disordered" evidence="1">
    <location>
        <begin position="44"/>
        <end position="66"/>
    </location>
</feature>
<dbReference type="InterPro" id="IPR055335">
    <property type="entry name" value="Ucp6/RUP1"/>
</dbReference>
<dbReference type="OrthoDB" id="4489171at2759"/>
<dbReference type="InterPro" id="IPR015940">
    <property type="entry name" value="UBA"/>
</dbReference>
<feature type="compositionally biased region" description="Acidic residues" evidence="1">
    <location>
        <begin position="638"/>
        <end position="661"/>
    </location>
</feature>
<dbReference type="GO" id="GO:0005634">
    <property type="term" value="C:nucleus"/>
    <property type="evidence" value="ECO:0007669"/>
    <property type="project" value="TreeGrafter"/>
</dbReference>
<dbReference type="GO" id="GO:0005829">
    <property type="term" value="C:cytosol"/>
    <property type="evidence" value="ECO:0007669"/>
    <property type="project" value="TreeGrafter"/>
</dbReference>
<evidence type="ECO:0000256" key="1">
    <source>
        <dbReference type="SAM" id="MobiDB-lite"/>
    </source>
</evidence>
<dbReference type="Pfam" id="PF00627">
    <property type="entry name" value="UBA"/>
    <property type="match status" value="1"/>
</dbReference>
<evidence type="ECO:0000259" key="2">
    <source>
        <dbReference type="PROSITE" id="PS50030"/>
    </source>
</evidence>
<comment type="caution">
    <text evidence="3">The sequence shown here is derived from an EMBL/GenBank/DDBJ whole genome shotgun (WGS) entry which is preliminary data.</text>
</comment>
<feature type="compositionally biased region" description="Acidic residues" evidence="1">
    <location>
        <begin position="597"/>
        <end position="624"/>
    </location>
</feature>
<organism evidence="3 4">
    <name type="scientific">Wickerhamomyces pijperi</name>
    <name type="common">Yeast</name>
    <name type="synonym">Pichia pijperi</name>
    <dbReference type="NCBI Taxonomy" id="599730"/>
    <lineage>
        <taxon>Eukaryota</taxon>
        <taxon>Fungi</taxon>
        <taxon>Dikarya</taxon>
        <taxon>Ascomycota</taxon>
        <taxon>Saccharomycotina</taxon>
        <taxon>Saccharomycetes</taxon>
        <taxon>Phaffomycetales</taxon>
        <taxon>Wickerhamomycetaceae</taxon>
        <taxon>Wickerhamomyces</taxon>
    </lineage>
</organism>